<accession>A0ACC5RKN0</accession>
<keyword evidence="2" id="KW-1185">Reference proteome</keyword>
<sequence>MTIRKMLLPMLIASLLTGCGLLGDYTPLPEIGQVSRTPSGFCFQIKNPGDYYVHYLSIRDRNAPERSGFNREFPALKIADNQLCIPQAYYQFPADGEINVDIALRSPTKKRAYRRDIVSEFSMEKGVPTPFSPKEYSLRTDDYMREIE</sequence>
<dbReference type="Proteomes" id="UP000633731">
    <property type="component" value="Unassembled WGS sequence"/>
</dbReference>
<proteinExistence type="predicted"/>
<organism evidence="1 2">
    <name type="scientific">Enterobacter agglomerans</name>
    <name type="common">Erwinia herbicola</name>
    <name type="synonym">Pantoea agglomerans</name>
    <dbReference type="NCBI Taxonomy" id="549"/>
    <lineage>
        <taxon>Bacteria</taxon>
        <taxon>Pseudomonadati</taxon>
        <taxon>Pseudomonadota</taxon>
        <taxon>Gammaproteobacteria</taxon>
        <taxon>Enterobacterales</taxon>
        <taxon>Erwiniaceae</taxon>
        <taxon>Pantoea</taxon>
        <taxon>Pantoea agglomerans group</taxon>
    </lineage>
</organism>
<evidence type="ECO:0000313" key="1">
    <source>
        <dbReference type="EMBL" id="MBK4725262.1"/>
    </source>
</evidence>
<evidence type="ECO:0000313" key="2">
    <source>
        <dbReference type="Proteomes" id="UP000633731"/>
    </source>
</evidence>
<gene>
    <name evidence="1" type="ORF">JJL49_08505</name>
</gene>
<dbReference type="EMBL" id="JAEOXF010000004">
    <property type="protein sequence ID" value="MBK4725262.1"/>
    <property type="molecule type" value="Genomic_DNA"/>
</dbReference>
<name>A0ACC5RKN0_ENTAG</name>
<protein>
    <submittedName>
        <fullName evidence="1">Uncharacterized protein</fullName>
    </submittedName>
</protein>
<comment type="caution">
    <text evidence="1">The sequence shown here is derived from an EMBL/GenBank/DDBJ whole genome shotgun (WGS) entry which is preliminary data.</text>
</comment>
<reference evidence="1" key="1">
    <citation type="submission" date="2021-01" db="EMBL/GenBank/DDBJ databases">
        <title>Draft genome of Pantoea agglomerans Eh 335.</title>
        <authorList>
            <person name="Emsley S.A."/>
            <person name="Oline D.K."/>
            <person name="Saw J.H."/>
            <person name="Ushijima B."/>
            <person name="Videau P."/>
            <person name="Koyack M.J."/>
        </authorList>
    </citation>
    <scope>NUCLEOTIDE SEQUENCE</scope>
    <source>
        <strain evidence="1">Eh 335</strain>
    </source>
</reference>